<dbReference type="PANTHER" id="PTHR37273">
    <property type="entry name" value="CHROMOSOME 8, WHOLE GENOME SHOTGUN SEQUENCE"/>
    <property type="match status" value="1"/>
</dbReference>
<proteinExistence type="predicted"/>
<dbReference type="InterPro" id="IPR012349">
    <property type="entry name" value="Split_barrel_FMN-bd"/>
</dbReference>
<feature type="compositionally biased region" description="Low complexity" evidence="1">
    <location>
        <begin position="69"/>
        <end position="79"/>
    </location>
</feature>
<dbReference type="Proteomes" id="UP000045706">
    <property type="component" value="Unassembled WGS sequence"/>
</dbReference>
<feature type="domain" description="CREG-like beta-barrel" evidence="3">
    <location>
        <begin position="220"/>
        <end position="308"/>
    </location>
</feature>
<evidence type="ECO:0000256" key="2">
    <source>
        <dbReference type="SAM" id="SignalP"/>
    </source>
</evidence>
<dbReference type="AlphaFoldDB" id="A0A0G4M126"/>
<feature type="region of interest" description="Disordered" evidence="1">
    <location>
        <begin position="68"/>
        <end position="98"/>
    </location>
</feature>
<evidence type="ECO:0000313" key="4">
    <source>
        <dbReference type="EMBL" id="CRK27996.1"/>
    </source>
</evidence>
<protein>
    <recommendedName>
        <fullName evidence="3">CREG-like beta-barrel domain-containing protein</fullName>
    </recommendedName>
</protein>
<feature type="compositionally biased region" description="Basic and acidic residues" evidence="1">
    <location>
        <begin position="200"/>
        <end position="219"/>
    </location>
</feature>
<feature type="region of interest" description="Disordered" evidence="1">
    <location>
        <begin position="189"/>
        <end position="223"/>
    </location>
</feature>
<dbReference type="PANTHER" id="PTHR37273:SF1">
    <property type="entry name" value="ADL397C-AP"/>
    <property type="match status" value="1"/>
</dbReference>
<accession>A0A0G4M126</accession>
<feature type="non-terminal residue" evidence="4">
    <location>
        <position position="345"/>
    </location>
</feature>
<organism evidence="4 5">
    <name type="scientific">Verticillium longisporum</name>
    <name type="common">Verticillium dahliae var. longisporum</name>
    <dbReference type="NCBI Taxonomy" id="100787"/>
    <lineage>
        <taxon>Eukaryota</taxon>
        <taxon>Fungi</taxon>
        <taxon>Dikarya</taxon>
        <taxon>Ascomycota</taxon>
        <taxon>Pezizomycotina</taxon>
        <taxon>Sordariomycetes</taxon>
        <taxon>Hypocreomycetidae</taxon>
        <taxon>Glomerellales</taxon>
        <taxon>Plectosphaerellaceae</taxon>
        <taxon>Verticillium</taxon>
    </lineage>
</organism>
<feature type="domain" description="CREG-like beta-barrel" evidence="3">
    <location>
        <begin position="43"/>
        <end position="147"/>
    </location>
</feature>
<name>A0A0G4M126_VERLO</name>
<reference evidence="5" key="1">
    <citation type="submission" date="2015-05" db="EMBL/GenBank/DDBJ databases">
        <authorList>
            <person name="Fogelqvist Johan"/>
        </authorList>
    </citation>
    <scope>NUCLEOTIDE SEQUENCE [LARGE SCALE GENOMIC DNA]</scope>
</reference>
<dbReference type="SUPFAM" id="SSF50475">
    <property type="entry name" value="FMN-binding split barrel"/>
    <property type="match status" value="1"/>
</dbReference>
<feature type="compositionally biased region" description="Low complexity" evidence="1">
    <location>
        <begin position="189"/>
        <end position="199"/>
    </location>
</feature>
<evidence type="ECO:0000259" key="3">
    <source>
        <dbReference type="Pfam" id="PF13883"/>
    </source>
</evidence>
<gene>
    <name evidence="4" type="ORF">BN1723_014070</name>
</gene>
<dbReference type="Gene3D" id="2.30.110.10">
    <property type="entry name" value="Electron Transport, Fmn-binding Protein, Chain A"/>
    <property type="match status" value="1"/>
</dbReference>
<evidence type="ECO:0000313" key="5">
    <source>
        <dbReference type="Proteomes" id="UP000045706"/>
    </source>
</evidence>
<dbReference type="Pfam" id="PF13883">
    <property type="entry name" value="CREG_beta-barrel"/>
    <property type="match status" value="2"/>
</dbReference>
<evidence type="ECO:0000256" key="1">
    <source>
        <dbReference type="SAM" id="MobiDB-lite"/>
    </source>
</evidence>
<feature type="compositionally biased region" description="Basic and acidic residues" evidence="1">
    <location>
        <begin position="80"/>
        <end position="96"/>
    </location>
</feature>
<dbReference type="InterPro" id="IPR055343">
    <property type="entry name" value="CREG_beta-barrel"/>
</dbReference>
<feature type="signal peptide" evidence="2">
    <location>
        <begin position="1"/>
        <end position="16"/>
    </location>
</feature>
<dbReference type="EMBL" id="CVQI01020668">
    <property type="protein sequence ID" value="CRK27996.1"/>
    <property type="molecule type" value="Genomic_DNA"/>
</dbReference>
<keyword evidence="2" id="KW-0732">Signal</keyword>
<feature type="chain" id="PRO_5002566766" description="CREG-like beta-barrel domain-containing protein" evidence="2">
    <location>
        <begin position="17"/>
        <end position="345"/>
    </location>
</feature>
<sequence length="345" mass="37830">MKSTILISALAAATHAYDLDMSPPHPDYIFANPAVETAGRRIPTAHESAVMGRRILALTKLGHLATVFPSPSSSSSSSSTRDHDDETEAQDWRRPAGLEGVPIGMMDYVADCESEGNPTILAINIATTFQNIRAGSNLSVSVRWTPPYPPVNRMMMAAPHHRGHAIGPAGRSWLQRAHDYLFSQGPASSSCSSSSSSSSHDNDGEKCQSHDDEHTRGLPRDTVPYSAANLPRLSLIGYLEKIDEAADPLVAARLAACFVRTHPDAKYWLPGNRIHASEWARLVVTSVYWVGGFGDRAYIGWLPVDDWHSITRDEWEAVELPGEREGWREWSVVPGHEEKAFAADL</sequence>